<keyword evidence="2" id="KW-1185">Reference proteome</keyword>
<protein>
    <submittedName>
        <fullName evidence="1">Uncharacterized protein</fullName>
    </submittedName>
</protein>
<comment type="caution">
    <text evidence="1">The sequence shown here is derived from an EMBL/GenBank/DDBJ whole genome shotgun (WGS) entry which is preliminary data.</text>
</comment>
<sequence length="108" mass="12354">MKSDRDAALALRREAIAEKAAIDARLFDIHRIACEQFALPDAREAVRHRAQSQVDQWERGHLCSPRYIAAWKRILGLDPKDFQAEVLRTDAEGVALRQNTPFGFLARR</sequence>
<proteinExistence type="predicted"/>
<dbReference type="EMBL" id="CTRI01000001">
    <property type="protein sequence ID" value="CQR26401.1"/>
    <property type="molecule type" value="Genomic_DNA"/>
</dbReference>
<evidence type="ECO:0000313" key="1">
    <source>
        <dbReference type="EMBL" id="CQR26401.1"/>
    </source>
</evidence>
<accession>A0ABP1Z004</accession>
<dbReference type="Proteomes" id="UP000078599">
    <property type="component" value="Unassembled WGS sequence"/>
</dbReference>
<evidence type="ECO:0000313" key="2">
    <source>
        <dbReference type="Proteomes" id="UP000078599"/>
    </source>
</evidence>
<reference evidence="1 2" key="1">
    <citation type="submission" date="2015-03" db="EMBL/GenBank/DDBJ databases">
        <authorList>
            <person name="Regsiter A."/>
            <person name="william w."/>
        </authorList>
    </citation>
    <scope>NUCLEOTIDE SEQUENCE [LARGE SCALE GENOMIC DNA]</scope>
    <source>
        <strain evidence="1 2">CB1</strain>
    </source>
</reference>
<name>A0ABP1Z004_THIA3</name>
<dbReference type="RefSeq" id="WP_156055183.1">
    <property type="nucleotide sequence ID" value="NZ_LN831666.1"/>
</dbReference>
<organism evidence="1 2">
    <name type="scientific">Thiomonas arsenitoxydans (strain DSM 22701 / CIP 110005 / 3As)</name>
    <dbReference type="NCBI Taxonomy" id="426114"/>
    <lineage>
        <taxon>Bacteria</taxon>
        <taxon>Pseudomonadati</taxon>
        <taxon>Pseudomonadota</taxon>
        <taxon>Betaproteobacteria</taxon>
        <taxon>Burkholderiales</taxon>
        <taxon>Thiomonas</taxon>
    </lineage>
</organism>
<gene>
    <name evidence="1" type="ORF">THICB1_10144</name>
</gene>